<dbReference type="AlphaFoldDB" id="A0A0R3PNL2"/>
<sequence length="166" mass="19450">LWTSTSLRLQTATASYLLLIFSEDSRKSGRGLLKLFQVHKDGHLILLCSRPNCHEKKYAECDERAFVKSCSSNTSWVGGLQKTVDNQAALLEEIEESPVNDKAVIFFYQKDRILSKENPSALSKPEYFREYYSLTIHRYFCGRIPDTPPDWYLRRNWPYWPENQTF</sequence>
<proteinExistence type="predicted"/>
<protein>
    <submittedName>
        <fullName evidence="1">Myotubularin phosphatase domain-containing protein</fullName>
    </submittedName>
</protein>
<reference evidence="1" key="1">
    <citation type="submission" date="2017-02" db="UniProtKB">
        <authorList>
            <consortium name="WormBaseParasite"/>
        </authorList>
    </citation>
    <scope>IDENTIFICATION</scope>
</reference>
<accession>A0A0R3PNL2</accession>
<dbReference type="WBParaSite" id="ACOC_0000665601-mRNA-1">
    <property type="protein sequence ID" value="ACOC_0000665601-mRNA-1"/>
    <property type="gene ID" value="ACOC_0000665601"/>
</dbReference>
<name>A0A0R3PNL2_ANGCS</name>
<organism evidence="1">
    <name type="scientific">Angiostrongylus costaricensis</name>
    <name type="common">Nematode worm</name>
    <dbReference type="NCBI Taxonomy" id="334426"/>
    <lineage>
        <taxon>Eukaryota</taxon>
        <taxon>Metazoa</taxon>
        <taxon>Ecdysozoa</taxon>
        <taxon>Nematoda</taxon>
        <taxon>Chromadorea</taxon>
        <taxon>Rhabditida</taxon>
        <taxon>Rhabditina</taxon>
        <taxon>Rhabditomorpha</taxon>
        <taxon>Strongyloidea</taxon>
        <taxon>Metastrongylidae</taxon>
        <taxon>Angiostrongylus</taxon>
    </lineage>
</organism>
<evidence type="ECO:0000313" key="1">
    <source>
        <dbReference type="WBParaSite" id="ACOC_0000665601-mRNA-1"/>
    </source>
</evidence>